<dbReference type="Proteomes" id="UP000319523">
    <property type="component" value="Unassembled WGS sequence"/>
</dbReference>
<dbReference type="PANTHER" id="PTHR43297:SF7">
    <property type="entry name" value="D,D-DIPEPTIDE TRANSPORT ATP-BINDING PROTEIN DDPD-RELATED"/>
    <property type="match status" value="1"/>
</dbReference>
<gene>
    <name evidence="9" type="ORF">FKM52_06650</name>
</gene>
<keyword evidence="5" id="KW-0547">Nucleotide-binding</keyword>
<comment type="subcellular location">
    <subcellularLocation>
        <location evidence="1">Cell inner membrane</location>
        <topology evidence="1">Peripheral membrane protein</topology>
    </subcellularLocation>
</comment>
<evidence type="ECO:0000313" key="10">
    <source>
        <dbReference type="Proteomes" id="UP000319523"/>
    </source>
</evidence>
<dbReference type="InterPro" id="IPR017871">
    <property type="entry name" value="ABC_transporter-like_CS"/>
</dbReference>
<evidence type="ECO:0000259" key="8">
    <source>
        <dbReference type="PROSITE" id="PS50893"/>
    </source>
</evidence>
<dbReference type="FunFam" id="3.40.50.300:FF:000016">
    <property type="entry name" value="Oligopeptide ABC transporter ATP-binding component"/>
    <property type="match status" value="1"/>
</dbReference>
<evidence type="ECO:0000313" key="9">
    <source>
        <dbReference type="EMBL" id="TPW43235.1"/>
    </source>
</evidence>
<dbReference type="OrthoDB" id="9784450at2"/>
<dbReference type="RefSeq" id="WP_141175411.1">
    <property type="nucleotide sequence ID" value="NZ_JBHUFX010000013.1"/>
</dbReference>
<dbReference type="InterPro" id="IPR027417">
    <property type="entry name" value="P-loop_NTPase"/>
</dbReference>
<dbReference type="InterPro" id="IPR003593">
    <property type="entry name" value="AAA+_ATPase"/>
</dbReference>
<keyword evidence="7" id="KW-0472">Membrane</keyword>
<dbReference type="PANTHER" id="PTHR43297">
    <property type="entry name" value="OLIGOPEPTIDE TRANSPORT ATP-BINDING PROTEIN APPD"/>
    <property type="match status" value="1"/>
</dbReference>
<evidence type="ECO:0000256" key="7">
    <source>
        <dbReference type="ARBA" id="ARBA00023136"/>
    </source>
</evidence>
<keyword evidence="3" id="KW-0813">Transport</keyword>
<comment type="caution">
    <text evidence="9">The sequence shown here is derived from an EMBL/GenBank/DDBJ whole genome shotgun (WGS) entry which is preliminary data.</text>
</comment>
<dbReference type="InterPro" id="IPR003439">
    <property type="entry name" value="ABC_transporter-like_ATP-bd"/>
</dbReference>
<dbReference type="PROSITE" id="PS00211">
    <property type="entry name" value="ABC_TRANSPORTER_1"/>
    <property type="match status" value="1"/>
</dbReference>
<evidence type="ECO:0000256" key="6">
    <source>
        <dbReference type="ARBA" id="ARBA00022840"/>
    </source>
</evidence>
<evidence type="ECO:0000256" key="4">
    <source>
        <dbReference type="ARBA" id="ARBA00022475"/>
    </source>
</evidence>
<keyword evidence="4" id="KW-1003">Cell membrane</keyword>
<dbReference type="GO" id="GO:0005524">
    <property type="term" value="F:ATP binding"/>
    <property type="evidence" value="ECO:0007669"/>
    <property type="project" value="UniProtKB-KW"/>
</dbReference>
<dbReference type="SMART" id="SM00382">
    <property type="entry name" value="AAA"/>
    <property type="match status" value="1"/>
</dbReference>
<dbReference type="InterPro" id="IPR013563">
    <property type="entry name" value="Oligopep_ABC_C"/>
</dbReference>
<sequence>MSTIELEPAVTPNAGSDLLLDVKDLRVTFSTPDGAVTAVNNLNFSLRAGETLGIVGESGSGKSQTAFALMGLLASNGTITGSARFNGSEILNLPEKQLNRLRAEQVAMIFQDPMTSLNPYLRVGEQLMEVLQLHKGLSKAQAFEESVRMLDAVKMPEARKRMRMYPHEFSGGMRQRVMIAMALLCRPKLLIADEPTTALDVTVQAQIMTLLNELKHEFNTAIIMITHDLGVVAGICDKVLVMYAGRTMEYGRARDVFYQPTHPYSLGLLSAVPRLDTEGDTLMTIPGNPPNLLRLPAGCPFQPRCPYAMDICASAPPLEPFGAGRLRACFKPVEELA</sequence>
<keyword evidence="6 9" id="KW-0067">ATP-binding</keyword>
<dbReference type="EMBL" id="VHQI01000003">
    <property type="protein sequence ID" value="TPW43235.1"/>
    <property type="molecule type" value="Genomic_DNA"/>
</dbReference>
<dbReference type="Gene3D" id="3.40.50.300">
    <property type="entry name" value="P-loop containing nucleotide triphosphate hydrolases"/>
    <property type="match status" value="1"/>
</dbReference>
<evidence type="ECO:0000256" key="2">
    <source>
        <dbReference type="ARBA" id="ARBA00006526"/>
    </source>
</evidence>
<evidence type="ECO:0000256" key="3">
    <source>
        <dbReference type="ARBA" id="ARBA00022448"/>
    </source>
</evidence>
<dbReference type="SUPFAM" id="SSF52540">
    <property type="entry name" value="P-loop containing nucleoside triphosphate hydrolases"/>
    <property type="match status" value="1"/>
</dbReference>
<reference evidence="9 10" key="1">
    <citation type="submission" date="2019-06" db="EMBL/GenBank/DDBJ databases">
        <authorList>
            <person name="Yang Y."/>
        </authorList>
    </citation>
    <scope>NUCLEOTIDE SEQUENCE [LARGE SCALE GENOMIC DNA]</scope>
    <source>
        <strain evidence="9 10">BIT-26</strain>
    </source>
</reference>
<dbReference type="NCBIfam" id="NF007010">
    <property type="entry name" value="PRK09473.1"/>
    <property type="match status" value="1"/>
</dbReference>
<evidence type="ECO:0000256" key="1">
    <source>
        <dbReference type="ARBA" id="ARBA00004417"/>
    </source>
</evidence>
<dbReference type="GO" id="GO:0015833">
    <property type="term" value="P:peptide transport"/>
    <property type="evidence" value="ECO:0007669"/>
    <property type="project" value="InterPro"/>
</dbReference>
<accession>A0A506VC61</accession>
<feature type="domain" description="ABC transporter" evidence="8">
    <location>
        <begin position="20"/>
        <end position="269"/>
    </location>
</feature>
<name>A0A506VC61_9GAMM</name>
<dbReference type="Pfam" id="PF00005">
    <property type="entry name" value="ABC_tran"/>
    <property type="match status" value="1"/>
</dbReference>
<protein>
    <submittedName>
        <fullName evidence="9">ABC transporter ATP-binding protein</fullName>
    </submittedName>
</protein>
<keyword evidence="10" id="KW-1185">Reference proteome</keyword>
<dbReference type="Pfam" id="PF08352">
    <property type="entry name" value="oligo_HPY"/>
    <property type="match status" value="1"/>
</dbReference>
<dbReference type="PROSITE" id="PS50893">
    <property type="entry name" value="ABC_TRANSPORTER_2"/>
    <property type="match status" value="1"/>
</dbReference>
<dbReference type="CDD" id="cd03257">
    <property type="entry name" value="ABC_NikE_OppD_transporters"/>
    <property type="match status" value="1"/>
</dbReference>
<dbReference type="GO" id="GO:0055085">
    <property type="term" value="P:transmembrane transport"/>
    <property type="evidence" value="ECO:0007669"/>
    <property type="project" value="UniProtKB-ARBA"/>
</dbReference>
<dbReference type="GO" id="GO:0005886">
    <property type="term" value="C:plasma membrane"/>
    <property type="evidence" value="ECO:0007669"/>
    <property type="project" value="UniProtKB-SubCell"/>
</dbReference>
<dbReference type="AlphaFoldDB" id="A0A506VC61"/>
<evidence type="ECO:0000256" key="5">
    <source>
        <dbReference type="ARBA" id="ARBA00022741"/>
    </source>
</evidence>
<dbReference type="GO" id="GO:0016887">
    <property type="term" value="F:ATP hydrolysis activity"/>
    <property type="evidence" value="ECO:0007669"/>
    <property type="project" value="InterPro"/>
</dbReference>
<dbReference type="NCBIfam" id="TIGR01727">
    <property type="entry name" value="oligo_HPY"/>
    <property type="match status" value="1"/>
</dbReference>
<proteinExistence type="inferred from homology"/>
<comment type="similarity">
    <text evidence="2">Belongs to the ABC transporter superfamily. Drug exporter-2 (TC 3.A.1.117) family.</text>
</comment>
<dbReference type="InterPro" id="IPR050388">
    <property type="entry name" value="ABC_Ni/Peptide_Import"/>
</dbReference>
<organism evidence="9 10">
    <name type="scientific">Mixta tenebrionis</name>
    <dbReference type="NCBI Taxonomy" id="2562439"/>
    <lineage>
        <taxon>Bacteria</taxon>
        <taxon>Pseudomonadati</taxon>
        <taxon>Pseudomonadota</taxon>
        <taxon>Gammaproteobacteria</taxon>
        <taxon>Enterobacterales</taxon>
        <taxon>Erwiniaceae</taxon>
        <taxon>Mixta</taxon>
    </lineage>
</organism>